<dbReference type="SMART" id="SM00867">
    <property type="entry name" value="YceI"/>
    <property type="match status" value="1"/>
</dbReference>
<dbReference type="SUPFAM" id="SSF101874">
    <property type="entry name" value="YceI-like"/>
    <property type="match status" value="1"/>
</dbReference>
<dbReference type="Pfam" id="PF04264">
    <property type="entry name" value="YceI"/>
    <property type="match status" value="1"/>
</dbReference>
<dbReference type="EMBL" id="QMDL01000002">
    <property type="protein sequence ID" value="RMJ04069.1"/>
    <property type="molecule type" value="Genomic_DNA"/>
</dbReference>
<sequence length="193" mass="21528">MKKLILASAVSMAVMASAQADEHSGTYDFDNQQTHQFITFKISHLGYSWLYGRFNDFEGQFVYDAENPENSSVSVTIDTASVDSNHAERDKHLRSDDFLAVSEFGEATFKSKRIVMEDDGEADIIGDLTLRGVTREVTLEAEMLGHGKDPWGGYRMGFEAETEIKLKDFGIPMDLGKASETVEIEISVEGIRQ</sequence>
<accession>A0A3M2RFY8</accession>
<dbReference type="RefSeq" id="WP_114334181.1">
    <property type="nucleotide sequence ID" value="NZ_QMDL01000002.1"/>
</dbReference>
<keyword evidence="1" id="KW-0732">Signal</keyword>
<dbReference type="AlphaFoldDB" id="A0A3M2RFY8"/>
<feature type="domain" description="Lipid/polyisoprenoid-binding YceI-like" evidence="2">
    <location>
        <begin position="26"/>
        <end position="191"/>
    </location>
</feature>
<dbReference type="Gene3D" id="2.40.128.110">
    <property type="entry name" value="Lipid/polyisoprenoid-binding, YceI-like"/>
    <property type="match status" value="1"/>
</dbReference>
<dbReference type="PANTHER" id="PTHR34406:SF1">
    <property type="entry name" value="PROTEIN YCEI"/>
    <property type="match status" value="1"/>
</dbReference>
<evidence type="ECO:0000313" key="4">
    <source>
        <dbReference type="Proteomes" id="UP000265903"/>
    </source>
</evidence>
<dbReference type="PANTHER" id="PTHR34406">
    <property type="entry name" value="PROTEIN YCEI"/>
    <property type="match status" value="1"/>
</dbReference>
<evidence type="ECO:0000313" key="3">
    <source>
        <dbReference type="EMBL" id="RMJ04069.1"/>
    </source>
</evidence>
<keyword evidence="4" id="KW-1185">Reference proteome</keyword>
<comment type="caution">
    <text evidence="3">The sequence shown here is derived from an EMBL/GenBank/DDBJ whole genome shotgun (WGS) entry which is preliminary data.</text>
</comment>
<protein>
    <recommendedName>
        <fullName evidence="2">Lipid/polyisoprenoid-binding YceI-like domain-containing protein</fullName>
    </recommendedName>
</protein>
<evidence type="ECO:0000259" key="2">
    <source>
        <dbReference type="SMART" id="SM00867"/>
    </source>
</evidence>
<proteinExistence type="predicted"/>
<feature type="signal peptide" evidence="1">
    <location>
        <begin position="1"/>
        <end position="20"/>
    </location>
</feature>
<evidence type="ECO:0000256" key="1">
    <source>
        <dbReference type="SAM" id="SignalP"/>
    </source>
</evidence>
<name>A0A3M2RFY8_9GAMM</name>
<feature type="chain" id="PRO_5017962752" description="Lipid/polyisoprenoid-binding YceI-like domain-containing protein" evidence="1">
    <location>
        <begin position="21"/>
        <end position="193"/>
    </location>
</feature>
<organism evidence="3 4">
    <name type="scientific">Marinobacter litoralis</name>
    <dbReference type="NCBI Taxonomy" id="187981"/>
    <lineage>
        <taxon>Bacteria</taxon>
        <taxon>Pseudomonadati</taxon>
        <taxon>Pseudomonadota</taxon>
        <taxon>Gammaproteobacteria</taxon>
        <taxon>Pseudomonadales</taxon>
        <taxon>Marinobacteraceae</taxon>
        <taxon>Marinobacter</taxon>
    </lineage>
</organism>
<dbReference type="Proteomes" id="UP000265903">
    <property type="component" value="Unassembled WGS sequence"/>
</dbReference>
<dbReference type="NCBIfam" id="NF002994">
    <property type="entry name" value="PRK03757.1"/>
    <property type="match status" value="1"/>
</dbReference>
<gene>
    <name evidence="3" type="ORF">DOQ08_01389</name>
</gene>
<dbReference type="InterPro" id="IPR036761">
    <property type="entry name" value="TTHA0802/YceI-like_sf"/>
</dbReference>
<dbReference type="InterPro" id="IPR007372">
    <property type="entry name" value="Lipid/polyisoprenoid-bd_YceI"/>
</dbReference>
<reference evidence="3 4" key="1">
    <citation type="submission" date="2018-08" db="EMBL/GenBank/DDBJ databases">
        <title>Whole Genome Sequence of the Moderate Halophilic Marine Bacterium Marinobacter litoralis Sw-45.</title>
        <authorList>
            <person name="Musa H."/>
        </authorList>
    </citation>
    <scope>NUCLEOTIDE SEQUENCE [LARGE SCALE GENOMIC DNA]</scope>
    <source>
        <strain evidence="3 4">Sw-45</strain>
    </source>
</reference>
<dbReference type="OrthoDB" id="9811006at2"/>